<dbReference type="Proteomes" id="UP001187192">
    <property type="component" value="Unassembled WGS sequence"/>
</dbReference>
<evidence type="ECO:0000313" key="2">
    <source>
        <dbReference type="EMBL" id="GMN24297.1"/>
    </source>
</evidence>
<organism evidence="2 3">
    <name type="scientific">Ficus carica</name>
    <name type="common">Common fig</name>
    <dbReference type="NCBI Taxonomy" id="3494"/>
    <lineage>
        <taxon>Eukaryota</taxon>
        <taxon>Viridiplantae</taxon>
        <taxon>Streptophyta</taxon>
        <taxon>Embryophyta</taxon>
        <taxon>Tracheophyta</taxon>
        <taxon>Spermatophyta</taxon>
        <taxon>Magnoliopsida</taxon>
        <taxon>eudicotyledons</taxon>
        <taxon>Gunneridae</taxon>
        <taxon>Pentapetalae</taxon>
        <taxon>rosids</taxon>
        <taxon>fabids</taxon>
        <taxon>Rosales</taxon>
        <taxon>Moraceae</taxon>
        <taxon>Ficeae</taxon>
        <taxon>Ficus</taxon>
    </lineage>
</organism>
<reference evidence="2" key="1">
    <citation type="submission" date="2023-07" db="EMBL/GenBank/DDBJ databases">
        <title>draft genome sequence of fig (Ficus carica).</title>
        <authorList>
            <person name="Takahashi T."/>
            <person name="Nishimura K."/>
        </authorList>
    </citation>
    <scope>NUCLEOTIDE SEQUENCE</scope>
</reference>
<dbReference type="AlphaFoldDB" id="A0AA88CPB7"/>
<feature type="compositionally biased region" description="Basic and acidic residues" evidence="1">
    <location>
        <begin position="10"/>
        <end position="21"/>
    </location>
</feature>
<dbReference type="EMBL" id="BTGU01009447">
    <property type="protein sequence ID" value="GMN24297.1"/>
    <property type="molecule type" value="Genomic_DNA"/>
</dbReference>
<evidence type="ECO:0000256" key="1">
    <source>
        <dbReference type="SAM" id="MobiDB-lite"/>
    </source>
</evidence>
<protein>
    <submittedName>
        <fullName evidence="2">Uncharacterized protein</fullName>
    </submittedName>
</protein>
<comment type="caution">
    <text evidence="2">The sequence shown here is derived from an EMBL/GenBank/DDBJ whole genome shotgun (WGS) entry which is preliminary data.</text>
</comment>
<evidence type="ECO:0000313" key="3">
    <source>
        <dbReference type="Proteomes" id="UP001187192"/>
    </source>
</evidence>
<name>A0AA88CPB7_FICCA</name>
<sequence length="62" mass="6993">MGGKSYGKSPENHKENREENCGKLPYVHPCHYQHHISDLPDGFPDDHDLSDSLSSPVKRSFA</sequence>
<keyword evidence="3" id="KW-1185">Reference proteome</keyword>
<feature type="region of interest" description="Disordered" evidence="1">
    <location>
        <begin position="1"/>
        <end position="62"/>
    </location>
</feature>
<gene>
    <name evidence="2" type="ORF">TIFTF001_051361</name>
</gene>
<proteinExistence type="predicted"/>
<accession>A0AA88CPB7</accession>